<dbReference type="AlphaFoldDB" id="A0A8R1TJJ8"/>
<dbReference type="Proteomes" id="UP000024404">
    <property type="component" value="Unassembled WGS sequence"/>
</dbReference>
<organism evidence="1 2">
    <name type="scientific">Onchocerca volvulus</name>
    <dbReference type="NCBI Taxonomy" id="6282"/>
    <lineage>
        <taxon>Eukaryota</taxon>
        <taxon>Metazoa</taxon>
        <taxon>Ecdysozoa</taxon>
        <taxon>Nematoda</taxon>
        <taxon>Chromadorea</taxon>
        <taxon>Rhabditida</taxon>
        <taxon>Spirurina</taxon>
        <taxon>Spiruromorpha</taxon>
        <taxon>Filarioidea</taxon>
        <taxon>Onchocercidae</taxon>
        <taxon>Onchocerca</taxon>
    </lineage>
</organism>
<accession>A0A8R1TJJ8</accession>
<sequence>MLILREIGVEILSRAADAAIYFIKSQTKIKLVYLKKCSNCGSTSAPLSTIDDELILIVSQYILVQIEALFPSVLLNVY</sequence>
<proteinExistence type="predicted"/>
<evidence type="ECO:0000313" key="1">
    <source>
        <dbReference type="EnsemblMetazoa" id="OVOC10861.1"/>
    </source>
</evidence>
<dbReference type="EMBL" id="CMVM020000345">
    <property type="status" value="NOT_ANNOTATED_CDS"/>
    <property type="molecule type" value="Genomic_DNA"/>
</dbReference>
<keyword evidence="2" id="KW-1185">Reference proteome</keyword>
<name>A0A8R1TJJ8_ONCVO</name>
<dbReference type="EnsemblMetazoa" id="OVOC10861.1">
    <property type="protein sequence ID" value="OVOC10861.1"/>
    <property type="gene ID" value="WBGene00247670"/>
</dbReference>
<reference evidence="2" key="1">
    <citation type="submission" date="2013-10" db="EMBL/GenBank/DDBJ databases">
        <title>Genome sequencing of Onchocerca volvulus.</title>
        <authorList>
            <person name="Cotton J."/>
            <person name="Tsai J."/>
            <person name="Stanley E."/>
            <person name="Tracey A."/>
            <person name="Holroyd N."/>
            <person name="Lustigman S."/>
            <person name="Berriman M."/>
        </authorList>
    </citation>
    <scope>NUCLEOTIDE SEQUENCE</scope>
</reference>
<evidence type="ECO:0000313" key="2">
    <source>
        <dbReference type="Proteomes" id="UP000024404"/>
    </source>
</evidence>
<protein>
    <submittedName>
        <fullName evidence="1">Uncharacterized protein</fullName>
    </submittedName>
</protein>
<reference evidence="1" key="2">
    <citation type="submission" date="2022-06" db="UniProtKB">
        <authorList>
            <consortium name="EnsemblMetazoa"/>
        </authorList>
    </citation>
    <scope>IDENTIFICATION</scope>
</reference>